<organism evidence="2 3">
    <name type="scientific">Colletotrichum destructivum</name>
    <dbReference type="NCBI Taxonomy" id="34406"/>
    <lineage>
        <taxon>Eukaryota</taxon>
        <taxon>Fungi</taxon>
        <taxon>Dikarya</taxon>
        <taxon>Ascomycota</taxon>
        <taxon>Pezizomycotina</taxon>
        <taxon>Sordariomycetes</taxon>
        <taxon>Hypocreomycetidae</taxon>
        <taxon>Glomerellales</taxon>
        <taxon>Glomerellaceae</taxon>
        <taxon>Colletotrichum</taxon>
        <taxon>Colletotrichum destructivum species complex</taxon>
    </lineage>
</organism>
<evidence type="ECO:0000313" key="3">
    <source>
        <dbReference type="Proteomes" id="UP001322277"/>
    </source>
</evidence>
<keyword evidence="3" id="KW-1185">Reference proteome</keyword>
<dbReference type="RefSeq" id="XP_062781589.1">
    <property type="nucleotide sequence ID" value="XM_062925538.1"/>
</dbReference>
<name>A0AAX4ILR4_9PEZI</name>
<dbReference type="SUPFAM" id="SSF81383">
    <property type="entry name" value="F-box domain"/>
    <property type="match status" value="1"/>
</dbReference>
<dbReference type="KEGG" id="cdet:87945882"/>
<dbReference type="GeneID" id="87945882"/>
<reference evidence="3" key="1">
    <citation type="journal article" date="2023" name="bioRxiv">
        <title>Complete genome of the Medicago anthracnose fungus, Colletotrichum destructivum, reveals a mini-chromosome-like region within a core chromosome.</title>
        <authorList>
            <person name="Lapalu N."/>
            <person name="Simon A."/>
            <person name="Lu A."/>
            <person name="Plaumann P.-L."/>
            <person name="Amselem J."/>
            <person name="Pigne S."/>
            <person name="Auger A."/>
            <person name="Koch C."/>
            <person name="Dallery J.-F."/>
            <person name="O'Connell R.J."/>
        </authorList>
    </citation>
    <scope>NUCLEOTIDE SEQUENCE [LARGE SCALE GENOMIC DNA]</scope>
    <source>
        <strain evidence="3">CBS 520.97</strain>
    </source>
</reference>
<dbReference type="Proteomes" id="UP001322277">
    <property type="component" value="Chromosome 6"/>
</dbReference>
<proteinExistence type="predicted"/>
<evidence type="ECO:0000313" key="2">
    <source>
        <dbReference type="EMBL" id="WQF84365.1"/>
    </source>
</evidence>
<sequence>MKDKDGSLMGRPFLAVSFLRITLLSPCGTSSRFPSPVFVSHPIPSPQRTPAFASPLSSTTTSITITTTSSSVLRKTSISGALSFTIQALDISFSSKTIPPPMLSPGLQFVVAIKAHPDDVVHLHGHENHLSQLIPAAMRLPVEILHQIYFLLDPPDFNVARHTCRTWFWASLNRSILVTMLKRGGWWSSIERILEVKQGKHALFNVHDQDVTEEWVMSKWLARECALGPSHHGLEPAFVEISQTQFTDFDSGTVSGTGEDVCARYTASMCGQFLMVSYGAVIYVYELNHRCRDAKSPRWLMSS</sequence>
<dbReference type="EMBL" id="CP137310">
    <property type="protein sequence ID" value="WQF84365.1"/>
    <property type="molecule type" value="Genomic_DNA"/>
</dbReference>
<dbReference type="Pfam" id="PF12937">
    <property type="entry name" value="F-box-like"/>
    <property type="match status" value="1"/>
</dbReference>
<dbReference type="InterPro" id="IPR001810">
    <property type="entry name" value="F-box_dom"/>
</dbReference>
<evidence type="ECO:0000259" key="1">
    <source>
        <dbReference type="Pfam" id="PF12937"/>
    </source>
</evidence>
<dbReference type="InterPro" id="IPR036047">
    <property type="entry name" value="F-box-like_dom_sf"/>
</dbReference>
<gene>
    <name evidence="2" type="ORF">CDEST_09379</name>
</gene>
<accession>A0AAX4ILR4</accession>
<protein>
    <submittedName>
        <fullName evidence="2">F-box-like domain superfamily protein</fullName>
    </submittedName>
</protein>
<dbReference type="AlphaFoldDB" id="A0AAX4ILR4"/>
<feature type="domain" description="F-box" evidence="1">
    <location>
        <begin position="139"/>
        <end position="168"/>
    </location>
</feature>